<gene>
    <name evidence="1" type="ORF">VNO80_15487</name>
</gene>
<comment type="caution">
    <text evidence="1">The sequence shown here is derived from an EMBL/GenBank/DDBJ whole genome shotgun (WGS) entry which is preliminary data.</text>
</comment>
<reference evidence="1 2" key="1">
    <citation type="submission" date="2024-01" db="EMBL/GenBank/DDBJ databases">
        <title>The genomes of 5 underutilized Papilionoideae crops provide insights into root nodulation and disease resistanc.</title>
        <authorList>
            <person name="Jiang F."/>
        </authorList>
    </citation>
    <scope>NUCLEOTIDE SEQUENCE [LARGE SCALE GENOMIC DNA]</scope>
    <source>
        <strain evidence="1">JINMINGXINNONG_FW02</strain>
        <tissue evidence="1">Leaves</tissue>
    </source>
</reference>
<dbReference type="AlphaFoldDB" id="A0AAN9MJY7"/>
<organism evidence="1 2">
    <name type="scientific">Phaseolus coccineus</name>
    <name type="common">Scarlet runner bean</name>
    <name type="synonym">Phaseolus multiflorus</name>
    <dbReference type="NCBI Taxonomy" id="3886"/>
    <lineage>
        <taxon>Eukaryota</taxon>
        <taxon>Viridiplantae</taxon>
        <taxon>Streptophyta</taxon>
        <taxon>Embryophyta</taxon>
        <taxon>Tracheophyta</taxon>
        <taxon>Spermatophyta</taxon>
        <taxon>Magnoliopsida</taxon>
        <taxon>eudicotyledons</taxon>
        <taxon>Gunneridae</taxon>
        <taxon>Pentapetalae</taxon>
        <taxon>rosids</taxon>
        <taxon>fabids</taxon>
        <taxon>Fabales</taxon>
        <taxon>Fabaceae</taxon>
        <taxon>Papilionoideae</taxon>
        <taxon>50 kb inversion clade</taxon>
        <taxon>NPAAA clade</taxon>
        <taxon>indigoferoid/millettioid clade</taxon>
        <taxon>Phaseoleae</taxon>
        <taxon>Phaseolus</taxon>
    </lineage>
</organism>
<keyword evidence="2" id="KW-1185">Reference proteome</keyword>
<evidence type="ECO:0000313" key="1">
    <source>
        <dbReference type="EMBL" id="KAK7356220.1"/>
    </source>
</evidence>
<evidence type="ECO:0000313" key="2">
    <source>
        <dbReference type="Proteomes" id="UP001374584"/>
    </source>
</evidence>
<dbReference type="EMBL" id="JAYMYR010000006">
    <property type="protein sequence ID" value="KAK7356220.1"/>
    <property type="molecule type" value="Genomic_DNA"/>
</dbReference>
<protein>
    <submittedName>
        <fullName evidence="1">Uncharacterized protein</fullName>
    </submittedName>
</protein>
<accession>A0AAN9MJY7</accession>
<name>A0AAN9MJY7_PHACN</name>
<dbReference type="Proteomes" id="UP001374584">
    <property type="component" value="Unassembled WGS sequence"/>
</dbReference>
<sequence>MRTSPGIDIAIWRDVTSFTILTLLTPSSSLHLQHPHDTQPRCRRLQTLRTGCVTPPLWCALSRYACPLFVPFPLRIPPLSLFTATAHTLLRRCHTLLCHYCLRHCCLHLGGRSRHCHRA</sequence>
<proteinExistence type="predicted"/>